<gene>
    <name evidence="1" type="ORF">D3227_28585</name>
</gene>
<dbReference type="AlphaFoldDB" id="A0A3A5K7N2"/>
<protein>
    <submittedName>
        <fullName evidence="1">Uncharacterized protein</fullName>
    </submittedName>
</protein>
<dbReference type="Proteomes" id="UP000272706">
    <property type="component" value="Unassembled WGS sequence"/>
</dbReference>
<dbReference type="EMBL" id="QZWZ01000030">
    <property type="protein sequence ID" value="RJT31488.1"/>
    <property type="molecule type" value="Genomic_DNA"/>
</dbReference>
<evidence type="ECO:0000313" key="1">
    <source>
        <dbReference type="EMBL" id="RJT31488.1"/>
    </source>
</evidence>
<comment type="caution">
    <text evidence="1">The sequence shown here is derived from an EMBL/GenBank/DDBJ whole genome shotgun (WGS) entry which is preliminary data.</text>
</comment>
<evidence type="ECO:0000313" key="2">
    <source>
        <dbReference type="Proteomes" id="UP000272706"/>
    </source>
</evidence>
<proteinExistence type="predicted"/>
<organism evidence="1 2">
    <name type="scientific">Mesorhizobium waimense</name>
    <dbReference type="NCBI Taxonomy" id="1300307"/>
    <lineage>
        <taxon>Bacteria</taxon>
        <taxon>Pseudomonadati</taxon>
        <taxon>Pseudomonadota</taxon>
        <taxon>Alphaproteobacteria</taxon>
        <taxon>Hyphomicrobiales</taxon>
        <taxon>Phyllobacteriaceae</taxon>
        <taxon>Mesorhizobium</taxon>
    </lineage>
</organism>
<name>A0A3A5K7N2_9HYPH</name>
<sequence>MARSVPQIDVAARLIALGQAQPDVIPNEPAGKLSFDPSQRPARIVMPKKPLISEERRREQDARIAAQMDLVKKIVG</sequence>
<keyword evidence="2" id="KW-1185">Reference proteome</keyword>
<accession>A0A3A5K7N2</accession>
<reference evidence="1 2" key="1">
    <citation type="submission" date="2018-09" db="EMBL/GenBank/DDBJ databases">
        <title>Mesorhizobium carmichaelinearum sp. nov. isolated from Carmichaelinea spp. root nodules in New Zealand.</title>
        <authorList>
            <person name="De Meyer S.E."/>
        </authorList>
    </citation>
    <scope>NUCLEOTIDE SEQUENCE [LARGE SCALE GENOMIC DNA]</scope>
    <source>
        <strain evidence="1 2">ICMP19557</strain>
    </source>
</reference>